<dbReference type="Gene3D" id="2.60.20.10">
    <property type="entry name" value="Crystallins"/>
    <property type="match status" value="1"/>
</dbReference>
<reference evidence="2 3" key="1">
    <citation type="journal article" date="2019" name="Int. J. Syst. Evol. Microbiol.">
        <title>The Global Catalogue of Microorganisms (GCM) 10K type strain sequencing project: providing services to taxonomists for standard genome sequencing and annotation.</title>
        <authorList>
            <consortium name="The Broad Institute Genomics Platform"/>
            <consortium name="The Broad Institute Genome Sequencing Center for Infectious Disease"/>
            <person name="Wu L."/>
            <person name="Ma J."/>
        </authorList>
    </citation>
    <scope>NUCLEOTIDE SEQUENCE [LARGE SCALE GENOMIC DNA]</scope>
    <source>
        <strain evidence="2 3">JCM 5062</strain>
    </source>
</reference>
<sequence length="193" mass="20578">MRILPTKSTPARTALAVFAAFALGASASTAAAAPAPQAPAPDPAGKYCSVDLSDQQKTTCFTTEQDLLSYGSTTASVDLIAVYNWINYEKGGGYTIYSGDRGCTSTTSDVDYAMPNLNHPYAYSNPSGILENDTYSSVSTYYDQHCDIKLFDGANYTGASSEWIDRCTHLGGSGTGDCPSANWYNRASSYRLS</sequence>
<dbReference type="Proteomes" id="UP001499942">
    <property type="component" value="Unassembled WGS sequence"/>
</dbReference>
<comment type="caution">
    <text evidence="2">The sequence shown here is derived from an EMBL/GenBank/DDBJ whole genome shotgun (WGS) entry which is preliminary data.</text>
</comment>
<dbReference type="EMBL" id="BAAASR010000018">
    <property type="protein sequence ID" value="GAA2497312.1"/>
    <property type="molecule type" value="Genomic_DNA"/>
</dbReference>
<protein>
    <submittedName>
        <fullName evidence="2">Uncharacterized protein</fullName>
    </submittedName>
</protein>
<name>A0ABN3M8D1_9ACTN</name>
<keyword evidence="3" id="KW-1185">Reference proteome</keyword>
<feature type="chain" id="PRO_5046963415" evidence="1">
    <location>
        <begin position="33"/>
        <end position="193"/>
    </location>
</feature>
<evidence type="ECO:0000256" key="1">
    <source>
        <dbReference type="SAM" id="SignalP"/>
    </source>
</evidence>
<dbReference type="RefSeq" id="WP_344361417.1">
    <property type="nucleotide sequence ID" value="NZ_BAAASR010000018.1"/>
</dbReference>
<accession>A0ABN3M8D1</accession>
<evidence type="ECO:0000313" key="2">
    <source>
        <dbReference type="EMBL" id="GAA2497312.1"/>
    </source>
</evidence>
<organism evidence="2 3">
    <name type="scientific">Streptomyces gobitricini</name>
    <dbReference type="NCBI Taxonomy" id="68211"/>
    <lineage>
        <taxon>Bacteria</taxon>
        <taxon>Bacillati</taxon>
        <taxon>Actinomycetota</taxon>
        <taxon>Actinomycetes</taxon>
        <taxon>Kitasatosporales</taxon>
        <taxon>Streptomycetaceae</taxon>
        <taxon>Streptomyces</taxon>
    </lineage>
</organism>
<proteinExistence type="predicted"/>
<keyword evidence="1" id="KW-0732">Signal</keyword>
<gene>
    <name evidence="2" type="ORF">GCM10010393_31710</name>
</gene>
<feature type="signal peptide" evidence="1">
    <location>
        <begin position="1"/>
        <end position="32"/>
    </location>
</feature>
<evidence type="ECO:0000313" key="3">
    <source>
        <dbReference type="Proteomes" id="UP001499942"/>
    </source>
</evidence>